<accession>A0ABP8JX66</accession>
<keyword evidence="3" id="KW-0540">Nuclease</keyword>
<organism evidence="9 10">
    <name type="scientific">Tsukamurella soli</name>
    <dbReference type="NCBI Taxonomy" id="644556"/>
    <lineage>
        <taxon>Bacteria</taxon>
        <taxon>Bacillati</taxon>
        <taxon>Actinomycetota</taxon>
        <taxon>Actinomycetes</taxon>
        <taxon>Mycobacteriales</taxon>
        <taxon>Tsukamurellaceae</taxon>
        <taxon>Tsukamurella</taxon>
    </lineage>
</organism>
<dbReference type="RefSeq" id="WP_344997736.1">
    <property type="nucleotide sequence ID" value="NZ_BAABFR010000053.1"/>
</dbReference>
<comment type="similarity">
    <text evidence="7">Belongs to the PINc/VapC protein family.</text>
</comment>
<dbReference type="PANTHER" id="PTHR33653:SF1">
    <property type="entry name" value="RIBONUCLEASE VAPC2"/>
    <property type="match status" value="1"/>
</dbReference>
<evidence type="ECO:0000256" key="2">
    <source>
        <dbReference type="ARBA" id="ARBA00022649"/>
    </source>
</evidence>
<gene>
    <name evidence="9" type="ORF">GCM10023147_31950</name>
</gene>
<evidence type="ECO:0000256" key="4">
    <source>
        <dbReference type="ARBA" id="ARBA00022723"/>
    </source>
</evidence>
<dbReference type="Gene3D" id="3.40.50.1010">
    <property type="entry name" value="5'-nuclease"/>
    <property type="match status" value="1"/>
</dbReference>
<dbReference type="InterPro" id="IPR002716">
    <property type="entry name" value="PIN_dom"/>
</dbReference>
<keyword evidence="10" id="KW-1185">Reference proteome</keyword>
<evidence type="ECO:0000313" key="10">
    <source>
        <dbReference type="Proteomes" id="UP001500635"/>
    </source>
</evidence>
<comment type="cofactor">
    <cofactor evidence="1">
        <name>Mg(2+)</name>
        <dbReference type="ChEBI" id="CHEBI:18420"/>
    </cofactor>
</comment>
<feature type="domain" description="PIN" evidence="8">
    <location>
        <begin position="18"/>
        <end position="137"/>
    </location>
</feature>
<dbReference type="InterPro" id="IPR050556">
    <property type="entry name" value="Type_II_TA_system_RNase"/>
</dbReference>
<keyword evidence="4" id="KW-0479">Metal-binding</keyword>
<evidence type="ECO:0000256" key="3">
    <source>
        <dbReference type="ARBA" id="ARBA00022722"/>
    </source>
</evidence>
<protein>
    <recommendedName>
        <fullName evidence="8">PIN domain-containing protein</fullName>
    </recommendedName>
</protein>
<evidence type="ECO:0000256" key="5">
    <source>
        <dbReference type="ARBA" id="ARBA00022801"/>
    </source>
</evidence>
<evidence type="ECO:0000259" key="8">
    <source>
        <dbReference type="Pfam" id="PF01850"/>
    </source>
</evidence>
<dbReference type="InterPro" id="IPR029060">
    <property type="entry name" value="PIN-like_dom_sf"/>
</dbReference>
<sequence length="150" mass="16564">MTDPSAGVTTGRPPTGFVVDTSVFQAFLRRRNPELSAYIDRVRRDVAMCITPVLEGEYKFAARSPAEWATLDDLCSALVDIPTTREIGAEAVSIIDDLGTEAHMFGAVQITDALIASAALLHDLEIVHNDRDYEHIATVRPDLRQTRIRL</sequence>
<evidence type="ECO:0000256" key="1">
    <source>
        <dbReference type="ARBA" id="ARBA00001946"/>
    </source>
</evidence>
<dbReference type="Pfam" id="PF01850">
    <property type="entry name" value="PIN"/>
    <property type="match status" value="1"/>
</dbReference>
<keyword evidence="2" id="KW-1277">Toxin-antitoxin system</keyword>
<evidence type="ECO:0000256" key="7">
    <source>
        <dbReference type="ARBA" id="ARBA00038093"/>
    </source>
</evidence>
<keyword evidence="6" id="KW-0460">Magnesium</keyword>
<reference evidence="10" key="1">
    <citation type="journal article" date="2019" name="Int. J. Syst. Evol. Microbiol.">
        <title>The Global Catalogue of Microorganisms (GCM) 10K type strain sequencing project: providing services to taxonomists for standard genome sequencing and annotation.</title>
        <authorList>
            <consortium name="The Broad Institute Genomics Platform"/>
            <consortium name="The Broad Institute Genome Sequencing Center for Infectious Disease"/>
            <person name="Wu L."/>
            <person name="Ma J."/>
        </authorList>
    </citation>
    <scope>NUCLEOTIDE SEQUENCE [LARGE SCALE GENOMIC DNA]</scope>
    <source>
        <strain evidence="10">JCM 17688</strain>
    </source>
</reference>
<dbReference type="Proteomes" id="UP001500635">
    <property type="component" value="Unassembled WGS sequence"/>
</dbReference>
<keyword evidence="5" id="KW-0378">Hydrolase</keyword>
<comment type="caution">
    <text evidence="9">The sequence shown here is derived from an EMBL/GenBank/DDBJ whole genome shotgun (WGS) entry which is preliminary data.</text>
</comment>
<evidence type="ECO:0000313" key="9">
    <source>
        <dbReference type="EMBL" id="GAA4397021.1"/>
    </source>
</evidence>
<dbReference type="SUPFAM" id="SSF88723">
    <property type="entry name" value="PIN domain-like"/>
    <property type="match status" value="1"/>
</dbReference>
<evidence type="ECO:0000256" key="6">
    <source>
        <dbReference type="ARBA" id="ARBA00022842"/>
    </source>
</evidence>
<dbReference type="EMBL" id="BAABFR010000053">
    <property type="protein sequence ID" value="GAA4397021.1"/>
    <property type="molecule type" value="Genomic_DNA"/>
</dbReference>
<dbReference type="PANTHER" id="PTHR33653">
    <property type="entry name" value="RIBONUCLEASE VAPC2"/>
    <property type="match status" value="1"/>
</dbReference>
<name>A0ABP8JX66_9ACTN</name>
<proteinExistence type="inferred from homology"/>